<evidence type="ECO:0000256" key="1">
    <source>
        <dbReference type="ARBA" id="ARBA00007154"/>
    </source>
</evidence>
<name>A0A6L8LX79_9VIBR</name>
<dbReference type="PROSITE" id="PS51257">
    <property type="entry name" value="PROKAR_LIPOPROTEIN"/>
    <property type="match status" value="1"/>
</dbReference>
<protein>
    <recommendedName>
        <fullName evidence="3">Acetate CoA-transferase YdiF</fullName>
        <ecNumber evidence="3">2.8.3.8</ecNumber>
    </recommendedName>
</protein>
<evidence type="ECO:0000313" key="5">
    <source>
        <dbReference type="EMBL" id="MYM59280.1"/>
    </source>
</evidence>
<dbReference type="InterPro" id="IPR037171">
    <property type="entry name" value="NagB/RpiA_transferase-like"/>
</dbReference>
<dbReference type="Pfam" id="PF01144">
    <property type="entry name" value="CoA_trans"/>
    <property type="match status" value="2"/>
</dbReference>
<feature type="active site" description="5-glutamyl coenzyme A thioester intermediate" evidence="4">
    <location>
        <position position="307"/>
    </location>
</feature>
<dbReference type="RefSeq" id="WP_160928868.1">
    <property type="nucleotide sequence ID" value="NZ_WWEU01000002.1"/>
</dbReference>
<gene>
    <name evidence="5" type="ORF">GTG28_08590</name>
</gene>
<comment type="catalytic activity">
    <reaction evidence="3">
        <text>an acyl-CoA + acetate = a carboxylate + acetyl-CoA</text>
        <dbReference type="Rhea" id="RHEA:13381"/>
        <dbReference type="ChEBI" id="CHEBI:29067"/>
        <dbReference type="ChEBI" id="CHEBI:30089"/>
        <dbReference type="ChEBI" id="CHEBI:57288"/>
        <dbReference type="ChEBI" id="CHEBI:58342"/>
        <dbReference type="EC" id="2.8.3.8"/>
    </reaction>
</comment>
<dbReference type="PIRSF" id="PIRSF000858">
    <property type="entry name" value="SCOT-t"/>
    <property type="match status" value="1"/>
</dbReference>
<sequence length="484" mass="52122">MKMRTAKFIAELINDGSVVIPGGFGCCGHPDVIIGAISDRFQRESQPTDLTLIFGSGGGDKKGQGLDKLADSRLIKRAIGGFWGFCPSLTKLGLEGKIEAHNWPMGVISHLFRDIATGLDGHLSHIGLNTFVDPRLDGGSLSKSQKSLVELTEVRGKERLFYPSLGVDFALLRGTLADHQGNVSMRGEAALHDAFWQAMAARNAGGKVVIQVERVIDKLVAEEVDIPGNLVDYIVISGEHHFPSYGSATVTEDEPRETLPLAKSLIIERACREFIPEGAFLNFGIGIPAIIGEKLSNLYKAVHTSIESGVINGSPKQGISFGEVNGYSSIIQQADLFSFYNGGGIDIAFLGFAEIDQYGNINASSFGEKVTGAGGFINIAASAKKLVFCGTMSTKGLILESDEKGINIKKEGEILKFVKKVQQITISTNHSEFIGKHISIITERAVFTISEGLIVLEELAKGVSAEDIIKLIPFPIKVSDKIKF</sequence>
<keyword evidence="2 3" id="KW-0808">Transferase</keyword>
<comment type="function">
    <text evidence="3">CoA transferase having broad substrate specificity for short-chain acyl-CoA thioesters with the activity decreasing when the length of the carboxylic acid chain exceeds four carbons.</text>
</comment>
<dbReference type="EC" id="2.8.3.8" evidence="3"/>
<comment type="similarity">
    <text evidence="1 3">Belongs to the 3-oxoacid CoA-transferase family.</text>
</comment>
<dbReference type="EMBL" id="WWEU01000002">
    <property type="protein sequence ID" value="MYM59280.1"/>
    <property type="molecule type" value="Genomic_DNA"/>
</dbReference>
<dbReference type="GO" id="GO:0046952">
    <property type="term" value="P:ketone body catabolic process"/>
    <property type="evidence" value="ECO:0007669"/>
    <property type="project" value="InterPro"/>
</dbReference>
<dbReference type="Gene3D" id="3.40.1080.10">
    <property type="entry name" value="Glutaconate Coenzyme A-transferase"/>
    <property type="match status" value="2"/>
</dbReference>
<dbReference type="AlphaFoldDB" id="A0A6L8LX79"/>
<dbReference type="GO" id="GO:0008775">
    <property type="term" value="F:acetate CoA-transferase activity"/>
    <property type="evidence" value="ECO:0007669"/>
    <property type="project" value="UniProtKB-EC"/>
</dbReference>
<dbReference type="InterPro" id="IPR014388">
    <property type="entry name" value="3-oxoacid_CoA-transferase"/>
</dbReference>
<dbReference type="PANTHER" id="PTHR43293">
    <property type="entry name" value="ACETATE COA-TRANSFERASE YDIF"/>
    <property type="match status" value="1"/>
</dbReference>
<dbReference type="Proteomes" id="UP000478571">
    <property type="component" value="Unassembled WGS sequence"/>
</dbReference>
<dbReference type="PANTHER" id="PTHR43293:SF3">
    <property type="entry name" value="CHOLESTEROL RING-CLEAVING HYDROLASE IPDB SUBUNIT"/>
    <property type="match status" value="1"/>
</dbReference>
<accession>A0A6L8LX79</accession>
<evidence type="ECO:0000256" key="4">
    <source>
        <dbReference type="PIRSR" id="PIRSR000858-1"/>
    </source>
</evidence>
<dbReference type="SMART" id="SM00882">
    <property type="entry name" value="CoA_trans"/>
    <property type="match status" value="1"/>
</dbReference>
<organism evidence="5 6">
    <name type="scientific">Vibrio tetraodonis subsp. pristinus</name>
    <dbReference type="NCBI Taxonomy" id="2695891"/>
    <lineage>
        <taxon>Bacteria</taxon>
        <taxon>Pseudomonadati</taxon>
        <taxon>Pseudomonadota</taxon>
        <taxon>Gammaproteobacteria</taxon>
        <taxon>Vibrionales</taxon>
        <taxon>Vibrionaceae</taxon>
        <taxon>Vibrio</taxon>
    </lineage>
</organism>
<comment type="caution">
    <text evidence="5">The sequence shown here is derived from an EMBL/GenBank/DDBJ whole genome shotgun (WGS) entry which is preliminary data.</text>
</comment>
<keyword evidence="6" id="KW-1185">Reference proteome</keyword>
<dbReference type="InterPro" id="IPR004165">
    <property type="entry name" value="CoA_trans_fam_I"/>
</dbReference>
<evidence type="ECO:0000313" key="6">
    <source>
        <dbReference type="Proteomes" id="UP000478571"/>
    </source>
</evidence>
<evidence type="ECO:0000256" key="2">
    <source>
        <dbReference type="ARBA" id="ARBA00022679"/>
    </source>
</evidence>
<evidence type="ECO:0000256" key="3">
    <source>
        <dbReference type="PIRNR" id="PIRNR000858"/>
    </source>
</evidence>
<reference evidence="5 6" key="1">
    <citation type="submission" date="2020-01" db="EMBL/GenBank/DDBJ databases">
        <title>Draft Genome Sequence of Vibrio sp. strain OCN044, Isolated from a Healthy Coral at Palmyra Atoll.</title>
        <authorList>
            <person name="Videau P."/>
            <person name="Loughran R."/>
            <person name="Esquivel A."/>
            <person name="Deadmond M."/>
            <person name="Paddock B.E."/>
            <person name="Saw J.H."/>
            <person name="Ushijima B."/>
        </authorList>
    </citation>
    <scope>NUCLEOTIDE SEQUENCE [LARGE SCALE GENOMIC DNA]</scope>
    <source>
        <strain evidence="5 6">OCN044</strain>
    </source>
</reference>
<proteinExistence type="inferred from homology"/>
<dbReference type="SUPFAM" id="SSF100950">
    <property type="entry name" value="NagB/RpiA/CoA transferase-like"/>
    <property type="match status" value="2"/>
</dbReference>